<dbReference type="Proteomes" id="UP001143856">
    <property type="component" value="Unassembled WGS sequence"/>
</dbReference>
<dbReference type="EMBL" id="JAPDGR010000928">
    <property type="protein sequence ID" value="KAJ2986559.1"/>
    <property type="molecule type" value="Genomic_DNA"/>
</dbReference>
<reference evidence="1" key="1">
    <citation type="submission" date="2022-10" db="EMBL/GenBank/DDBJ databases">
        <title>Genome Sequence of Xylaria curta.</title>
        <authorList>
            <person name="Buettner E."/>
        </authorList>
    </citation>
    <scope>NUCLEOTIDE SEQUENCE</scope>
    <source>
        <strain evidence="1">Babe10</strain>
    </source>
</reference>
<evidence type="ECO:0000313" key="2">
    <source>
        <dbReference type="Proteomes" id="UP001143856"/>
    </source>
</evidence>
<name>A0ACC1P3X5_9PEZI</name>
<comment type="caution">
    <text evidence="1">The sequence shown here is derived from an EMBL/GenBank/DDBJ whole genome shotgun (WGS) entry which is preliminary data.</text>
</comment>
<organism evidence="1 2">
    <name type="scientific">Xylaria curta</name>
    <dbReference type="NCBI Taxonomy" id="42375"/>
    <lineage>
        <taxon>Eukaryota</taxon>
        <taxon>Fungi</taxon>
        <taxon>Dikarya</taxon>
        <taxon>Ascomycota</taxon>
        <taxon>Pezizomycotina</taxon>
        <taxon>Sordariomycetes</taxon>
        <taxon>Xylariomycetidae</taxon>
        <taxon>Xylariales</taxon>
        <taxon>Xylariaceae</taxon>
        <taxon>Xylaria</taxon>
    </lineage>
</organism>
<gene>
    <name evidence="1" type="ORF">NUW58_g4965</name>
</gene>
<sequence length="150" mass="16266">MKYIVLFTSLLLGATATPISQRQTTQGKVSGFCAGTNLDGDGATISYDFEIPGVVSTHCSYSDETSGSRLPAVTQSLCDDPAVRWQFRQDPSRPGSEGRYSDPSSSIHRLRGSRRPASHEWAASDFPQERIADEDETVYLGASNFVLDAA</sequence>
<keyword evidence="2" id="KW-1185">Reference proteome</keyword>
<evidence type="ECO:0000313" key="1">
    <source>
        <dbReference type="EMBL" id="KAJ2986559.1"/>
    </source>
</evidence>
<accession>A0ACC1P3X5</accession>
<proteinExistence type="predicted"/>
<protein>
    <submittedName>
        <fullName evidence="1">Uncharacterized protein</fullName>
    </submittedName>
</protein>